<dbReference type="Proteomes" id="UP000319812">
    <property type="component" value="Unassembled WGS sequence"/>
</dbReference>
<evidence type="ECO:0000313" key="1">
    <source>
        <dbReference type="EMBL" id="GED22775.1"/>
    </source>
</evidence>
<evidence type="ECO:0000313" key="2">
    <source>
        <dbReference type="Proteomes" id="UP000319812"/>
    </source>
</evidence>
<accession>A0A4Y4F287</accession>
<sequence length="111" mass="11782">MKNRGLVLCLAVPVGFLLLLAGLIFGGQAISAIKLDSEIEQALAGKLASSAAIEVDKLQRVNNGYGYCGVYKSAASENGYASFFYNTINGRVTLDIESDRFTSNCGLSSFC</sequence>
<name>A0A4Y4F287_9GAMM</name>
<proteinExistence type="predicted"/>
<comment type="caution">
    <text evidence="1">The sequence shown here is derived from an EMBL/GenBank/DDBJ whole genome shotgun (WGS) entry which is preliminary data.</text>
</comment>
<reference evidence="1 2" key="1">
    <citation type="submission" date="2019-06" db="EMBL/GenBank/DDBJ databases">
        <title>Whole genome shotgun sequence of Halomonas halmophila NBRC 15537.</title>
        <authorList>
            <person name="Hosoyama A."/>
            <person name="Uohara A."/>
            <person name="Ohji S."/>
            <person name="Ichikawa N."/>
        </authorList>
    </citation>
    <scope>NUCLEOTIDE SEQUENCE [LARGE SCALE GENOMIC DNA]</scope>
    <source>
        <strain evidence="1 2">NBRC 15537</strain>
    </source>
</reference>
<dbReference type="EMBL" id="BJOC01000022">
    <property type="protein sequence ID" value="GED22775.1"/>
    <property type="molecule type" value="Genomic_DNA"/>
</dbReference>
<gene>
    <name evidence="1" type="ORF">HHA01_17520</name>
</gene>
<dbReference type="RefSeq" id="WP_141319831.1">
    <property type="nucleotide sequence ID" value="NZ_BJOC01000022.1"/>
</dbReference>
<dbReference type="AlphaFoldDB" id="A0A4Y4F287"/>
<keyword evidence="2" id="KW-1185">Reference proteome</keyword>
<organism evidence="1 2">
    <name type="scientific">Halomonas halmophila</name>
    <dbReference type="NCBI Taxonomy" id="252"/>
    <lineage>
        <taxon>Bacteria</taxon>
        <taxon>Pseudomonadati</taxon>
        <taxon>Pseudomonadota</taxon>
        <taxon>Gammaproteobacteria</taxon>
        <taxon>Oceanospirillales</taxon>
        <taxon>Halomonadaceae</taxon>
        <taxon>Halomonas</taxon>
    </lineage>
</organism>
<dbReference type="OrthoDB" id="6370499at2"/>
<protein>
    <submittedName>
        <fullName evidence="1">Uncharacterized protein</fullName>
    </submittedName>
</protein>